<gene>
    <name evidence="1" type="ORF">GCM10008179_31910</name>
</gene>
<evidence type="ECO:0000313" key="1">
    <source>
        <dbReference type="EMBL" id="GLK69553.1"/>
    </source>
</evidence>
<sequence>MAALCAVALSWQTVDHAHAGAFTLKPGEAKLFLSGLLTSGDKYYDGGGKLRSRGKYRKYDLQTFLEYGLADGVTLLASTGLQRIEAKDGGTFNRSGLGRSEIGLRARVIESGDWIWSVQGSVVIAGAKRGEGIAAIGETDDQFDVRGLVARTFEAFGKPAFLDLQLGYRARGQDPADEIRVDATFGLRPSPRWLLLAQSFNTIGTGRWRGPYPLEQRIFKLQGAALFDLTERLTLFGAAFFTPVGRDALDERGATIGVGYRF</sequence>
<dbReference type="EMBL" id="BSFI01000022">
    <property type="protein sequence ID" value="GLK69553.1"/>
    <property type="molecule type" value="Genomic_DNA"/>
</dbReference>
<accession>A0A9W6MWZ9</accession>
<keyword evidence="2" id="KW-1185">Reference proteome</keyword>
<protein>
    <submittedName>
        <fullName evidence="1">Uncharacterized protein</fullName>
    </submittedName>
</protein>
<dbReference type="RefSeq" id="WP_271169772.1">
    <property type="nucleotide sequence ID" value="NZ_BSFI01000022.1"/>
</dbReference>
<name>A0A9W6MWZ9_9HYPH</name>
<evidence type="ECO:0000313" key="2">
    <source>
        <dbReference type="Proteomes" id="UP001143372"/>
    </source>
</evidence>
<dbReference type="AlphaFoldDB" id="A0A9W6MWZ9"/>
<comment type="caution">
    <text evidence="1">The sequence shown here is derived from an EMBL/GenBank/DDBJ whole genome shotgun (WGS) entry which is preliminary data.</text>
</comment>
<dbReference type="Proteomes" id="UP001143372">
    <property type="component" value="Unassembled WGS sequence"/>
</dbReference>
<reference evidence="1" key="1">
    <citation type="journal article" date="2014" name="Int. J. Syst. Evol. Microbiol.">
        <title>Complete genome sequence of Corynebacterium casei LMG S-19264T (=DSM 44701T), isolated from a smear-ripened cheese.</title>
        <authorList>
            <consortium name="US DOE Joint Genome Institute (JGI-PGF)"/>
            <person name="Walter F."/>
            <person name="Albersmeier A."/>
            <person name="Kalinowski J."/>
            <person name="Ruckert C."/>
        </authorList>
    </citation>
    <scope>NUCLEOTIDE SEQUENCE</scope>
    <source>
        <strain evidence="1">VKM B-2347</strain>
    </source>
</reference>
<proteinExistence type="predicted"/>
<organism evidence="1 2">
    <name type="scientific">Hansschlegelia plantiphila</name>
    <dbReference type="NCBI Taxonomy" id="374655"/>
    <lineage>
        <taxon>Bacteria</taxon>
        <taxon>Pseudomonadati</taxon>
        <taxon>Pseudomonadota</taxon>
        <taxon>Alphaproteobacteria</taxon>
        <taxon>Hyphomicrobiales</taxon>
        <taxon>Methylopilaceae</taxon>
        <taxon>Hansschlegelia</taxon>
    </lineage>
</organism>
<reference evidence="1" key="2">
    <citation type="submission" date="2023-01" db="EMBL/GenBank/DDBJ databases">
        <authorList>
            <person name="Sun Q."/>
            <person name="Evtushenko L."/>
        </authorList>
    </citation>
    <scope>NUCLEOTIDE SEQUENCE</scope>
    <source>
        <strain evidence="1">VKM B-2347</strain>
    </source>
</reference>